<dbReference type="InterPro" id="IPR019322">
    <property type="entry name" value="TIMM29"/>
</dbReference>
<dbReference type="STRING" id="7266.A0A3B0JXS5"/>
<protein>
    <submittedName>
        <fullName evidence="1">Blast:Uncharacterized protein C19orf52</fullName>
    </submittedName>
</protein>
<proteinExistence type="predicted"/>
<dbReference type="GO" id="GO:0042721">
    <property type="term" value="C:TIM22 mitochondrial import inner membrane insertion complex"/>
    <property type="evidence" value="ECO:0007669"/>
    <property type="project" value="InterPro"/>
</dbReference>
<dbReference type="OrthoDB" id="5970620at2759"/>
<dbReference type="Proteomes" id="UP000268350">
    <property type="component" value="Unassembled WGS sequence"/>
</dbReference>
<dbReference type="PANTHER" id="PTHR21435">
    <property type="entry name" value="MITOCHONDRIAL IMPORT INNER MEMBRANE TRANSLOCASE SUBUNIT TIM29"/>
    <property type="match status" value="1"/>
</dbReference>
<organism evidence="1 2">
    <name type="scientific">Drosophila guanche</name>
    <name type="common">Fruit fly</name>
    <dbReference type="NCBI Taxonomy" id="7266"/>
    <lineage>
        <taxon>Eukaryota</taxon>
        <taxon>Metazoa</taxon>
        <taxon>Ecdysozoa</taxon>
        <taxon>Arthropoda</taxon>
        <taxon>Hexapoda</taxon>
        <taxon>Insecta</taxon>
        <taxon>Pterygota</taxon>
        <taxon>Neoptera</taxon>
        <taxon>Endopterygota</taxon>
        <taxon>Diptera</taxon>
        <taxon>Brachycera</taxon>
        <taxon>Muscomorpha</taxon>
        <taxon>Ephydroidea</taxon>
        <taxon>Drosophilidae</taxon>
        <taxon>Drosophila</taxon>
        <taxon>Sophophora</taxon>
    </lineage>
</organism>
<dbReference type="GO" id="GO:0045039">
    <property type="term" value="P:protein insertion into mitochondrial inner membrane"/>
    <property type="evidence" value="ECO:0007669"/>
    <property type="project" value="TreeGrafter"/>
</dbReference>
<dbReference type="AlphaFoldDB" id="A0A3B0JXS5"/>
<reference evidence="2" key="1">
    <citation type="submission" date="2018-01" db="EMBL/GenBank/DDBJ databases">
        <authorList>
            <person name="Alioto T."/>
            <person name="Alioto T."/>
        </authorList>
    </citation>
    <scope>NUCLEOTIDE SEQUENCE [LARGE SCALE GENOMIC DNA]</scope>
</reference>
<dbReference type="EMBL" id="OUUW01000011">
    <property type="protein sequence ID" value="SPP86854.1"/>
    <property type="molecule type" value="Genomic_DNA"/>
</dbReference>
<evidence type="ECO:0000313" key="2">
    <source>
        <dbReference type="Proteomes" id="UP000268350"/>
    </source>
</evidence>
<sequence>MSLMRVGGRVTALRQKLGDKLVLPDRFKDTFVEKWLKYWNGLVRDYSEVAIGVVKETYTKPKKSVAYGTGILCLYKAAQHNPDDEAFMTVLRRQTNRMIMVAPELQNRVSADYLLMLERAINQKKLRFLSLGICTLVWVDLYAEDDCTYPAICEFTKVGYLNFHERVIDVGFCNEFWRLKWKMRDYDVNYL</sequence>
<dbReference type="Pfam" id="PF10171">
    <property type="entry name" value="Tim29"/>
    <property type="match status" value="1"/>
</dbReference>
<name>A0A3B0JXS5_DROGU</name>
<keyword evidence="2" id="KW-1185">Reference proteome</keyword>
<evidence type="ECO:0000313" key="1">
    <source>
        <dbReference type="EMBL" id="SPP86854.1"/>
    </source>
</evidence>
<dbReference type="PANTHER" id="PTHR21435:SF1">
    <property type="entry name" value="MITOCHONDRIAL IMPORT INNER MEMBRANE TRANSLOCASE SUBUNIT TIM29"/>
    <property type="match status" value="1"/>
</dbReference>
<gene>
    <name evidence="1" type="ORF">DGUA_6G009144</name>
</gene>
<accession>A0A3B0JXS5</accession>
<dbReference type="OMA" id="WRLKWKM"/>